<dbReference type="SUPFAM" id="SSF54928">
    <property type="entry name" value="RNA-binding domain, RBD"/>
    <property type="match status" value="1"/>
</dbReference>
<dbReference type="OrthoDB" id="3945418at2759"/>
<name>A0A0C2FVC5_9BILA</name>
<dbReference type="Proteomes" id="UP000054047">
    <property type="component" value="Unassembled WGS sequence"/>
</dbReference>
<sequence length="60" mass="6443">MEKFGTVKLALCCKFRDSGHPKGTAFVHFSSAEEAQACIQATEEGLEIGICLCITQCGSF</sequence>
<keyword evidence="3" id="KW-1185">Reference proteome</keyword>
<evidence type="ECO:0000313" key="3">
    <source>
        <dbReference type="Proteomes" id="UP000054047"/>
    </source>
</evidence>
<organism evidence="2 3">
    <name type="scientific">Ancylostoma duodenale</name>
    <dbReference type="NCBI Taxonomy" id="51022"/>
    <lineage>
        <taxon>Eukaryota</taxon>
        <taxon>Metazoa</taxon>
        <taxon>Ecdysozoa</taxon>
        <taxon>Nematoda</taxon>
        <taxon>Chromadorea</taxon>
        <taxon>Rhabditida</taxon>
        <taxon>Rhabditina</taxon>
        <taxon>Rhabditomorpha</taxon>
        <taxon>Strongyloidea</taxon>
        <taxon>Ancylostomatidae</taxon>
        <taxon>Ancylostomatinae</taxon>
        <taxon>Ancylostoma</taxon>
    </lineage>
</organism>
<dbReference type="GO" id="GO:0003723">
    <property type="term" value="F:RNA binding"/>
    <property type="evidence" value="ECO:0007669"/>
    <property type="project" value="InterPro"/>
</dbReference>
<proteinExistence type="predicted"/>
<protein>
    <recommendedName>
        <fullName evidence="1">RRM domain-containing protein</fullName>
    </recommendedName>
</protein>
<gene>
    <name evidence="2" type="ORF">ANCDUO_19280</name>
</gene>
<dbReference type="AlphaFoldDB" id="A0A0C2FVC5"/>
<dbReference type="InterPro" id="IPR000504">
    <property type="entry name" value="RRM_dom"/>
</dbReference>
<dbReference type="InterPro" id="IPR012677">
    <property type="entry name" value="Nucleotide-bd_a/b_plait_sf"/>
</dbReference>
<evidence type="ECO:0000313" key="2">
    <source>
        <dbReference type="EMBL" id="KIH50639.1"/>
    </source>
</evidence>
<dbReference type="Pfam" id="PF00076">
    <property type="entry name" value="RRM_1"/>
    <property type="match status" value="1"/>
</dbReference>
<evidence type="ECO:0000259" key="1">
    <source>
        <dbReference type="Pfam" id="PF00076"/>
    </source>
</evidence>
<dbReference type="Gene3D" id="3.30.70.330">
    <property type="match status" value="1"/>
</dbReference>
<feature type="domain" description="RRM" evidence="1">
    <location>
        <begin position="2"/>
        <end position="42"/>
    </location>
</feature>
<dbReference type="InterPro" id="IPR035979">
    <property type="entry name" value="RBD_domain_sf"/>
</dbReference>
<reference evidence="2 3" key="1">
    <citation type="submission" date="2013-12" db="EMBL/GenBank/DDBJ databases">
        <title>Draft genome of the parsitic nematode Ancylostoma duodenale.</title>
        <authorList>
            <person name="Mitreva M."/>
        </authorList>
    </citation>
    <scope>NUCLEOTIDE SEQUENCE [LARGE SCALE GENOMIC DNA]</scope>
    <source>
        <strain evidence="2 3">Zhejiang</strain>
    </source>
</reference>
<accession>A0A0C2FVC5</accession>
<dbReference type="EMBL" id="KN749115">
    <property type="protein sequence ID" value="KIH50639.1"/>
    <property type="molecule type" value="Genomic_DNA"/>
</dbReference>